<sequence>MGNAAAYFHPTQHKEEGKQARHQRKTVLGIQDDGQVDSAGKIVISVREEDEAGRSCRGNRNSGVRTPSQDVRIVYHRVSSLGVMITFINALINCCVTYTVESFADELSSPTAKSISSSENNVFRMRCQSLIMLTLRMTCSA</sequence>
<keyword evidence="3" id="KW-1185">Reference proteome</keyword>
<proteinExistence type="predicted"/>
<accession>A0A5B7EYC6</accession>
<protein>
    <submittedName>
        <fullName evidence="2">Uncharacterized protein</fullName>
    </submittedName>
</protein>
<evidence type="ECO:0000313" key="3">
    <source>
        <dbReference type="Proteomes" id="UP000324222"/>
    </source>
</evidence>
<dbReference type="EMBL" id="VSRR010004005">
    <property type="protein sequence ID" value="MPC38187.1"/>
    <property type="molecule type" value="Genomic_DNA"/>
</dbReference>
<feature type="region of interest" description="Disordered" evidence="1">
    <location>
        <begin position="1"/>
        <end position="23"/>
    </location>
</feature>
<dbReference type="Proteomes" id="UP000324222">
    <property type="component" value="Unassembled WGS sequence"/>
</dbReference>
<evidence type="ECO:0000256" key="1">
    <source>
        <dbReference type="SAM" id="MobiDB-lite"/>
    </source>
</evidence>
<evidence type="ECO:0000313" key="2">
    <source>
        <dbReference type="EMBL" id="MPC38187.1"/>
    </source>
</evidence>
<organism evidence="2 3">
    <name type="scientific">Portunus trituberculatus</name>
    <name type="common">Swimming crab</name>
    <name type="synonym">Neptunus trituberculatus</name>
    <dbReference type="NCBI Taxonomy" id="210409"/>
    <lineage>
        <taxon>Eukaryota</taxon>
        <taxon>Metazoa</taxon>
        <taxon>Ecdysozoa</taxon>
        <taxon>Arthropoda</taxon>
        <taxon>Crustacea</taxon>
        <taxon>Multicrustacea</taxon>
        <taxon>Malacostraca</taxon>
        <taxon>Eumalacostraca</taxon>
        <taxon>Eucarida</taxon>
        <taxon>Decapoda</taxon>
        <taxon>Pleocyemata</taxon>
        <taxon>Brachyura</taxon>
        <taxon>Eubrachyura</taxon>
        <taxon>Portunoidea</taxon>
        <taxon>Portunidae</taxon>
        <taxon>Portuninae</taxon>
        <taxon>Portunus</taxon>
    </lineage>
</organism>
<name>A0A5B7EYC6_PORTR</name>
<dbReference type="AlphaFoldDB" id="A0A5B7EYC6"/>
<gene>
    <name evidence="2" type="ORF">E2C01_031691</name>
</gene>
<comment type="caution">
    <text evidence="2">The sequence shown here is derived from an EMBL/GenBank/DDBJ whole genome shotgun (WGS) entry which is preliminary data.</text>
</comment>
<reference evidence="2 3" key="1">
    <citation type="submission" date="2019-05" db="EMBL/GenBank/DDBJ databases">
        <title>Another draft genome of Portunus trituberculatus and its Hox gene families provides insights of decapod evolution.</title>
        <authorList>
            <person name="Jeong J.-H."/>
            <person name="Song I."/>
            <person name="Kim S."/>
            <person name="Choi T."/>
            <person name="Kim D."/>
            <person name="Ryu S."/>
            <person name="Kim W."/>
        </authorList>
    </citation>
    <scope>NUCLEOTIDE SEQUENCE [LARGE SCALE GENOMIC DNA]</scope>
    <source>
        <tissue evidence="2">Muscle</tissue>
    </source>
</reference>